<feature type="transmembrane region" description="Helical" evidence="5">
    <location>
        <begin position="12"/>
        <end position="32"/>
    </location>
</feature>
<feature type="transmembrane region" description="Helical" evidence="5">
    <location>
        <begin position="88"/>
        <end position="112"/>
    </location>
</feature>
<proteinExistence type="predicted"/>
<feature type="transmembrane region" description="Helical" evidence="5">
    <location>
        <begin position="144"/>
        <end position="165"/>
    </location>
</feature>
<evidence type="ECO:0000313" key="6">
    <source>
        <dbReference type="EMBL" id="SEU16295.1"/>
    </source>
</evidence>
<evidence type="ECO:0000256" key="2">
    <source>
        <dbReference type="ARBA" id="ARBA00022692"/>
    </source>
</evidence>
<dbReference type="RefSeq" id="WP_074664291.1">
    <property type="nucleotide sequence ID" value="NZ_FOIO01000076.1"/>
</dbReference>
<accession>A0A1I0JYZ6</accession>
<feature type="transmembrane region" description="Helical" evidence="5">
    <location>
        <begin position="211"/>
        <end position="230"/>
    </location>
</feature>
<evidence type="ECO:0000313" key="7">
    <source>
        <dbReference type="Proteomes" id="UP000182121"/>
    </source>
</evidence>
<name>A0A1I0JYZ6_9FIRM</name>
<feature type="transmembrane region" description="Helical" evidence="5">
    <location>
        <begin position="171"/>
        <end position="191"/>
    </location>
</feature>
<dbReference type="EMBL" id="FOIO01000076">
    <property type="protein sequence ID" value="SEU16295.1"/>
    <property type="molecule type" value="Genomic_DNA"/>
</dbReference>
<keyword evidence="3 5" id="KW-1133">Transmembrane helix</keyword>
<dbReference type="Pfam" id="PF01943">
    <property type="entry name" value="Polysacc_synt"/>
    <property type="match status" value="1"/>
</dbReference>
<dbReference type="InterPro" id="IPR002797">
    <property type="entry name" value="Polysacc_synth"/>
</dbReference>
<feature type="transmembrane region" description="Helical" evidence="5">
    <location>
        <begin position="291"/>
        <end position="311"/>
    </location>
</feature>
<feature type="transmembrane region" description="Helical" evidence="5">
    <location>
        <begin position="417"/>
        <end position="437"/>
    </location>
</feature>
<keyword evidence="4 5" id="KW-0472">Membrane</keyword>
<dbReference type="GO" id="GO:0016020">
    <property type="term" value="C:membrane"/>
    <property type="evidence" value="ECO:0007669"/>
    <property type="project" value="UniProtKB-SubCell"/>
</dbReference>
<evidence type="ECO:0000256" key="4">
    <source>
        <dbReference type="ARBA" id="ARBA00023136"/>
    </source>
</evidence>
<feature type="transmembrane region" description="Helical" evidence="5">
    <location>
        <begin position="118"/>
        <end position="137"/>
    </location>
</feature>
<evidence type="ECO:0000256" key="3">
    <source>
        <dbReference type="ARBA" id="ARBA00022989"/>
    </source>
</evidence>
<dbReference type="AlphaFoldDB" id="A0A1I0JYZ6"/>
<sequence>MEKKKSLKWNFIMNTILTMSSFIFPLITFPYVSRVLLPVGTGKVSFATSFISYFSMFAQLGIPTYGIRACAKVRDNKEELTRTAHELLMINMIMCFISYAVLVIALMTIPRLREERTLYVIVSFTIILTSIGMEWLYKALEQYTYITVRSIVFKFVALVAMFLLVHQEEDYVIYGGITILAASFSNIFNFFNAHKYIDMHLVGNYNLKRHLKPVMVFFAMACATTIYTHLDTVMLGFMKTDEDVGYYNAAVRSKSILVSIVTSLGAVVLPRASYYVKQGMMDEFRNISKKALNFVFLLAIPMMIYFILFAKQGIYFLSGSAYEGSVLPMKIIMPTLLFIGLTNILGIQILVPMGKETVVLFSVIAGAIVDIIINLILIPDLASAGAAIGTLVAEIIVFIIQFYSLKKEFVFVFKKISYWKIILGVLFATLVSYGIGYLEFNSFLILLLSAIAFFGTYGMVLVITKETLSFEIAKQLLSKFKR</sequence>
<feature type="transmembrane region" description="Helical" evidence="5">
    <location>
        <begin position="384"/>
        <end position="405"/>
    </location>
</feature>
<feature type="transmembrane region" description="Helical" evidence="5">
    <location>
        <begin position="250"/>
        <end position="270"/>
    </location>
</feature>
<feature type="transmembrane region" description="Helical" evidence="5">
    <location>
        <begin position="443"/>
        <end position="464"/>
    </location>
</feature>
<gene>
    <name evidence="6" type="ORF">SAMN05216521_10761</name>
</gene>
<comment type="caution">
    <text evidence="6">The sequence shown here is derived from an EMBL/GenBank/DDBJ whole genome shotgun (WGS) entry which is preliminary data.</text>
</comment>
<dbReference type="InterPro" id="IPR052556">
    <property type="entry name" value="PolySynth_Transporter"/>
</dbReference>
<dbReference type="Proteomes" id="UP000182121">
    <property type="component" value="Unassembled WGS sequence"/>
</dbReference>
<protein>
    <submittedName>
        <fullName evidence="6">Membrane protein involved in the export of O-antigen and teichoic acid</fullName>
    </submittedName>
</protein>
<dbReference type="PANTHER" id="PTHR43424:SF1">
    <property type="entry name" value="LOCUS PUTATIVE PROTEIN 1-RELATED"/>
    <property type="match status" value="1"/>
</dbReference>
<dbReference type="CDD" id="cd13128">
    <property type="entry name" value="MATE_Wzx_like"/>
    <property type="match status" value="1"/>
</dbReference>
<reference evidence="6 7" key="1">
    <citation type="submission" date="2016-10" db="EMBL/GenBank/DDBJ databases">
        <authorList>
            <person name="Varghese N."/>
            <person name="Submissions S."/>
        </authorList>
    </citation>
    <scope>NUCLEOTIDE SEQUENCE [LARGE SCALE GENOMIC DNA]</scope>
    <source>
        <strain evidence="6 7">NLAE-zl-C196</strain>
    </source>
</reference>
<keyword evidence="2 5" id="KW-0812">Transmembrane</keyword>
<comment type="subcellular location">
    <subcellularLocation>
        <location evidence="1">Membrane</location>
        <topology evidence="1">Multi-pass membrane protein</topology>
    </subcellularLocation>
</comment>
<feature type="transmembrane region" description="Helical" evidence="5">
    <location>
        <begin position="44"/>
        <end position="67"/>
    </location>
</feature>
<evidence type="ECO:0000256" key="1">
    <source>
        <dbReference type="ARBA" id="ARBA00004141"/>
    </source>
</evidence>
<organism evidence="6 7">
    <name type="scientific">Enterocloster clostridioformis</name>
    <dbReference type="NCBI Taxonomy" id="1531"/>
    <lineage>
        <taxon>Bacteria</taxon>
        <taxon>Bacillati</taxon>
        <taxon>Bacillota</taxon>
        <taxon>Clostridia</taxon>
        <taxon>Lachnospirales</taxon>
        <taxon>Lachnospiraceae</taxon>
        <taxon>Enterocloster</taxon>
    </lineage>
</organism>
<dbReference type="PANTHER" id="PTHR43424">
    <property type="entry name" value="LOCUS PUTATIVE PROTEIN 1-RELATED"/>
    <property type="match status" value="1"/>
</dbReference>
<feature type="transmembrane region" description="Helical" evidence="5">
    <location>
        <begin position="331"/>
        <end position="351"/>
    </location>
</feature>
<evidence type="ECO:0000256" key="5">
    <source>
        <dbReference type="SAM" id="Phobius"/>
    </source>
</evidence>
<feature type="transmembrane region" description="Helical" evidence="5">
    <location>
        <begin position="358"/>
        <end position="378"/>
    </location>
</feature>